<keyword evidence="4" id="KW-1185">Reference proteome</keyword>
<dbReference type="EMBL" id="BNDW01000084">
    <property type="protein sequence ID" value="GHI25650.1"/>
    <property type="molecule type" value="Genomic_DNA"/>
</dbReference>
<name>A0ABQ3PKW1_9ACTN</name>
<evidence type="ECO:0000313" key="3">
    <source>
        <dbReference type="EMBL" id="GHI25662.1"/>
    </source>
</evidence>
<dbReference type="Proteomes" id="UP001052739">
    <property type="component" value="Unassembled WGS sequence"/>
</dbReference>
<reference evidence="2" key="1">
    <citation type="submission" date="2024-05" db="EMBL/GenBank/DDBJ databases">
        <title>Whole genome shotgun sequence of Streptomyces hydrogenans NBRC 13475.</title>
        <authorList>
            <person name="Komaki H."/>
            <person name="Tamura T."/>
        </authorList>
    </citation>
    <scope>NUCLEOTIDE SEQUENCE</scope>
    <source>
        <strain evidence="2">NBRC 13475</strain>
    </source>
</reference>
<dbReference type="RefSeq" id="WP_190223735.1">
    <property type="nucleotide sequence ID" value="NZ_BNBS01000039.1"/>
</dbReference>
<sequence length="96" mass="10348">MDALLVKALITLLLDRGADISARDDAAMDLYAVDDEQARQALLTVAIDPETPEMVQASAGESLGQIAARTGRALSDEERTRLTPAASWEYEVFQPG</sequence>
<comment type="caution">
    <text evidence="2">The sequence shown here is derived from an EMBL/GenBank/DDBJ whole genome shotgun (WGS) entry which is preliminary data.</text>
</comment>
<evidence type="ECO:0000313" key="4">
    <source>
        <dbReference type="Proteomes" id="UP001052739"/>
    </source>
</evidence>
<proteinExistence type="predicted"/>
<evidence type="ECO:0008006" key="5">
    <source>
        <dbReference type="Google" id="ProtNLM"/>
    </source>
</evidence>
<accession>A0ABQ3PKW1</accession>
<dbReference type="EMBL" id="BNDW01000084">
    <property type="protein sequence ID" value="GHI25662.1"/>
    <property type="molecule type" value="Genomic_DNA"/>
</dbReference>
<evidence type="ECO:0000313" key="2">
    <source>
        <dbReference type="EMBL" id="GHI25650.1"/>
    </source>
</evidence>
<gene>
    <name evidence="1" type="ORF">Shyd_44910</name>
    <name evidence="2" type="ORF">Shyd_70210</name>
    <name evidence="3" type="ORF">Shyd_70330</name>
</gene>
<protein>
    <recommendedName>
        <fullName evidence="5">Ankyrin repeat domain-containing protein</fullName>
    </recommendedName>
</protein>
<evidence type="ECO:0000313" key="1">
    <source>
        <dbReference type="EMBL" id="GHI23120.1"/>
    </source>
</evidence>
<organism evidence="2 4">
    <name type="scientific">Streptomyces hydrogenans</name>
    <dbReference type="NCBI Taxonomy" id="1873719"/>
    <lineage>
        <taxon>Bacteria</taxon>
        <taxon>Bacillati</taxon>
        <taxon>Actinomycetota</taxon>
        <taxon>Actinomycetes</taxon>
        <taxon>Kitasatosporales</taxon>
        <taxon>Streptomycetaceae</taxon>
        <taxon>Streptomyces</taxon>
    </lineage>
</organism>
<dbReference type="EMBL" id="BNDW01000035">
    <property type="protein sequence ID" value="GHI23120.1"/>
    <property type="molecule type" value="Genomic_DNA"/>
</dbReference>